<dbReference type="PANTHER" id="PTHR46060:SF3">
    <property type="entry name" value="PROTEIN GVQW3"/>
    <property type="match status" value="1"/>
</dbReference>
<evidence type="ECO:0000313" key="2">
    <source>
        <dbReference type="Proteomes" id="UP001159363"/>
    </source>
</evidence>
<reference evidence="1 2" key="1">
    <citation type="submission" date="2023-02" db="EMBL/GenBank/DDBJ databases">
        <title>LHISI_Scaffold_Assembly.</title>
        <authorList>
            <person name="Stuart O.P."/>
            <person name="Cleave R."/>
            <person name="Magrath M.J.L."/>
            <person name="Mikheyev A.S."/>
        </authorList>
    </citation>
    <scope>NUCLEOTIDE SEQUENCE [LARGE SCALE GENOMIC DNA]</scope>
    <source>
        <strain evidence="1">Daus_M_001</strain>
        <tissue evidence="1">Leg muscle</tissue>
    </source>
</reference>
<gene>
    <name evidence="1" type="ORF">PR048_019545</name>
</gene>
<dbReference type="InterPro" id="IPR036397">
    <property type="entry name" value="RNaseH_sf"/>
</dbReference>
<evidence type="ECO:0000313" key="1">
    <source>
        <dbReference type="EMBL" id="KAJ8878941.1"/>
    </source>
</evidence>
<protein>
    <submittedName>
        <fullName evidence="1">Uncharacterized protein</fullName>
    </submittedName>
</protein>
<dbReference type="EMBL" id="JARBHB010000007">
    <property type="protein sequence ID" value="KAJ8878941.1"/>
    <property type="molecule type" value="Genomic_DNA"/>
</dbReference>
<dbReference type="Gene3D" id="3.30.420.10">
    <property type="entry name" value="Ribonuclease H-like superfamily/Ribonuclease H"/>
    <property type="match status" value="1"/>
</dbReference>
<sequence>MPGHMWHEWSGMRYSDFTAKKLGYPTYSPDIAPTHYHLLHHLDIHLLIKSFANEAELRHALTDFFASKSPHFFPQGIVNLEARGQKLLDADGYYSYFED</sequence>
<dbReference type="InterPro" id="IPR052709">
    <property type="entry name" value="Transposase-MT_Hybrid"/>
</dbReference>
<name>A0ABQ9H3R7_9NEOP</name>
<accession>A0ABQ9H3R7</accession>
<comment type="caution">
    <text evidence="1">The sequence shown here is derived from an EMBL/GenBank/DDBJ whole genome shotgun (WGS) entry which is preliminary data.</text>
</comment>
<organism evidence="1 2">
    <name type="scientific">Dryococelus australis</name>
    <dbReference type="NCBI Taxonomy" id="614101"/>
    <lineage>
        <taxon>Eukaryota</taxon>
        <taxon>Metazoa</taxon>
        <taxon>Ecdysozoa</taxon>
        <taxon>Arthropoda</taxon>
        <taxon>Hexapoda</taxon>
        <taxon>Insecta</taxon>
        <taxon>Pterygota</taxon>
        <taxon>Neoptera</taxon>
        <taxon>Polyneoptera</taxon>
        <taxon>Phasmatodea</taxon>
        <taxon>Verophasmatodea</taxon>
        <taxon>Anareolatae</taxon>
        <taxon>Phasmatidae</taxon>
        <taxon>Eurycanthinae</taxon>
        <taxon>Dryococelus</taxon>
    </lineage>
</organism>
<proteinExistence type="predicted"/>
<keyword evidence="2" id="KW-1185">Reference proteome</keyword>
<dbReference type="PANTHER" id="PTHR46060">
    <property type="entry name" value="MARINER MOS1 TRANSPOSASE-LIKE PROTEIN"/>
    <property type="match status" value="1"/>
</dbReference>
<dbReference type="Proteomes" id="UP001159363">
    <property type="component" value="Chromosome 6"/>
</dbReference>